<protein>
    <recommendedName>
        <fullName evidence="2">RNase H type-1 domain-containing protein</fullName>
    </recommendedName>
</protein>
<organism evidence="3 4">
    <name type="scientific">Prorocentrum cordatum</name>
    <dbReference type="NCBI Taxonomy" id="2364126"/>
    <lineage>
        <taxon>Eukaryota</taxon>
        <taxon>Sar</taxon>
        <taxon>Alveolata</taxon>
        <taxon>Dinophyceae</taxon>
        <taxon>Prorocentrales</taxon>
        <taxon>Prorocentraceae</taxon>
        <taxon>Prorocentrum</taxon>
    </lineage>
</organism>
<dbReference type="Gene3D" id="3.30.420.10">
    <property type="entry name" value="Ribonuclease H-like superfamily/Ribonuclease H"/>
    <property type="match status" value="1"/>
</dbReference>
<evidence type="ECO:0000313" key="4">
    <source>
        <dbReference type="Proteomes" id="UP001189429"/>
    </source>
</evidence>
<dbReference type="PROSITE" id="PS50879">
    <property type="entry name" value="RNASE_H_1"/>
    <property type="match status" value="1"/>
</dbReference>
<evidence type="ECO:0000313" key="3">
    <source>
        <dbReference type="EMBL" id="CAK0839692.1"/>
    </source>
</evidence>
<name>A0ABN9T3X1_9DINO</name>
<dbReference type="EMBL" id="CAUYUJ010014314">
    <property type="protein sequence ID" value="CAK0839692.1"/>
    <property type="molecule type" value="Genomic_DNA"/>
</dbReference>
<feature type="compositionally biased region" description="Gly residues" evidence="1">
    <location>
        <begin position="864"/>
        <end position="875"/>
    </location>
</feature>
<feature type="compositionally biased region" description="Basic and acidic residues" evidence="1">
    <location>
        <begin position="1099"/>
        <end position="1108"/>
    </location>
</feature>
<dbReference type="Proteomes" id="UP001189429">
    <property type="component" value="Unassembled WGS sequence"/>
</dbReference>
<feature type="region of interest" description="Disordered" evidence="1">
    <location>
        <begin position="858"/>
        <end position="994"/>
    </location>
</feature>
<feature type="compositionally biased region" description="Basic and acidic residues" evidence="1">
    <location>
        <begin position="877"/>
        <end position="903"/>
    </location>
</feature>
<feature type="compositionally biased region" description="Basic and acidic residues" evidence="1">
    <location>
        <begin position="791"/>
        <end position="801"/>
    </location>
</feature>
<comment type="caution">
    <text evidence="3">The sequence shown here is derived from an EMBL/GenBank/DDBJ whole genome shotgun (WGS) entry which is preliminary data.</text>
</comment>
<feature type="region of interest" description="Disordered" evidence="1">
    <location>
        <begin position="454"/>
        <end position="495"/>
    </location>
</feature>
<feature type="region of interest" description="Disordered" evidence="1">
    <location>
        <begin position="783"/>
        <end position="845"/>
    </location>
</feature>
<feature type="compositionally biased region" description="Basic residues" evidence="1">
    <location>
        <begin position="328"/>
        <end position="338"/>
    </location>
</feature>
<dbReference type="InterPro" id="IPR036397">
    <property type="entry name" value="RNaseH_sf"/>
</dbReference>
<feature type="region of interest" description="Disordered" evidence="1">
    <location>
        <begin position="507"/>
        <end position="533"/>
    </location>
</feature>
<feature type="domain" description="RNase H type-1" evidence="2">
    <location>
        <begin position="118"/>
        <end position="285"/>
    </location>
</feature>
<sequence length="1148" mass="128151">MLETIAAAGIWTRERRRAANLNQEGDDTCARCGEAIETEEHRYYACPANAEIGHSNDTDLAKKARDALDQRQDLHFWLRGIPPAAWADKVDPDEDAAKAAQIFCASEEAQAAAQSGHKVRADYVFTDGSGGAGETAKDPRLRRCGWAVVAFRFDEQGRPQEVAAWYGTIRAPHTVPRAELTAMSKAIGYTTAATARGLNIVSDCKYALDALKQIQDPEDLEYRSTNYDLWLQTKQQLQNSTDTIMGHHIPSHLIEHPAELERWNGPTWWVIGNEMADKYAGWGAEHGALDPAIIAQQQTRDQITMAVQNWLLAINMAVTVEGPNKAPQRPKAKRRKPQTARDRAAQLGHDVRKLHPRWWCATCRSGPAKGQSIRDWLAETGECLGKYGGHQDQHGNVRLDFKAVQIGTQVVHVSHKTQFTHGWLWCEKCGGTSYLGDHKSRIVAGVARKLARPCQPPTAAGRRVLEDMQRGKLPRGAKPAADPADEGLDEITMPGDFKLGLSNHEAIDLDGDSSEAGDPQPAPQQPPSHPHSVAHASWRLVDHMEGDAEQWMNMVDQEVWDDMDDWMEHCVPYLLAITNVGGGTDAQEQTRAVTVQELQQIKDFCEEVWRNTHRTRRRLMARMLTLPYGTRQQAARVHMDVFQNRRNNILAQPRVDMETMAGPDQRHDAKSLMQTAVQVAVTLTKLRHNKGEADQDPEQEVAWLERNRLEQLMQSLAGCWSQKEGEQGWPSWQAACVPHVLRALQTGVYQRLFSNVSGPSRQRSQRRAAEEICRLAWLNSGEARRQIQQQDPKEAERRRATAEQFPGRSTMDMADLDHFPEEENSEDCPQQPVDKQDSDDNHQQIPDVQHSIGYHLADRRGPQRGEGLGHGGPQRGEGLDRSTKGKQRLEAEVPDEPSEHDADVLTNSVVDRTSQLTERTHTLGNRQTEREGEGLARGYHVNREHSEWHSRGTSPEPVGSSTEDGDSARLGAPPRGEGLGHKTAQPETTADYDDTDLQRDLEKMFGDFPQRGEGLDRMEPLRGEGLGHGNPLRGEGVDRRAKGKQRLEAEAPDEPSEHDADLLTNSVVDRTSQLTERTHTLGNRQTEREGEGSARGYHVNREHSEWHSRGTSPEPVGSSTEDGDSARLGVPPRGEGLDRSRPQRGEGL</sequence>
<feature type="compositionally biased region" description="Pro residues" evidence="1">
    <location>
        <begin position="520"/>
        <end position="529"/>
    </location>
</feature>
<dbReference type="Pfam" id="PF00075">
    <property type="entry name" value="RNase_H"/>
    <property type="match status" value="1"/>
</dbReference>
<feature type="compositionally biased region" description="Polar residues" evidence="1">
    <location>
        <begin position="1063"/>
        <end position="1084"/>
    </location>
</feature>
<feature type="compositionally biased region" description="Basic and acidic residues" evidence="1">
    <location>
        <begin position="941"/>
        <end position="950"/>
    </location>
</feature>
<dbReference type="SUPFAM" id="SSF53098">
    <property type="entry name" value="Ribonuclease H-like"/>
    <property type="match status" value="1"/>
</dbReference>
<dbReference type="InterPro" id="IPR002156">
    <property type="entry name" value="RNaseH_domain"/>
</dbReference>
<evidence type="ECO:0000259" key="2">
    <source>
        <dbReference type="PROSITE" id="PS50879"/>
    </source>
</evidence>
<feature type="compositionally biased region" description="Polar residues" evidence="1">
    <location>
        <begin position="905"/>
        <end position="926"/>
    </location>
</feature>
<keyword evidence="4" id="KW-1185">Reference proteome</keyword>
<dbReference type="InterPro" id="IPR012337">
    <property type="entry name" value="RNaseH-like_sf"/>
</dbReference>
<proteinExistence type="predicted"/>
<reference evidence="3" key="1">
    <citation type="submission" date="2023-10" db="EMBL/GenBank/DDBJ databases">
        <authorList>
            <person name="Chen Y."/>
            <person name="Shah S."/>
            <person name="Dougan E. K."/>
            <person name="Thang M."/>
            <person name="Chan C."/>
        </authorList>
    </citation>
    <scope>NUCLEOTIDE SEQUENCE [LARGE SCALE GENOMIC DNA]</scope>
</reference>
<feature type="compositionally biased region" description="Basic and acidic residues" evidence="1">
    <location>
        <begin position="1013"/>
        <end position="1022"/>
    </location>
</feature>
<feature type="non-terminal residue" evidence="3">
    <location>
        <position position="1148"/>
    </location>
</feature>
<feature type="compositionally biased region" description="Basic and acidic residues" evidence="1">
    <location>
        <begin position="1135"/>
        <end position="1148"/>
    </location>
</feature>
<feature type="non-terminal residue" evidence="3">
    <location>
        <position position="1"/>
    </location>
</feature>
<feature type="region of interest" description="Disordered" evidence="1">
    <location>
        <begin position="322"/>
        <end position="346"/>
    </location>
</feature>
<feature type="region of interest" description="Disordered" evidence="1">
    <location>
        <begin position="1006"/>
        <end position="1148"/>
    </location>
</feature>
<accession>A0ABN9T3X1</accession>
<evidence type="ECO:0000256" key="1">
    <source>
        <dbReference type="SAM" id="MobiDB-lite"/>
    </source>
</evidence>
<gene>
    <name evidence="3" type="ORF">PCOR1329_LOCUS35309</name>
</gene>
<feature type="compositionally biased region" description="Basic and acidic residues" evidence="1">
    <location>
        <begin position="1035"/>
        <end position="1061"/>
    </location>
</feature>